<dbReference type="EMBL" id="JAPDOB010000002">
    <property type="protein sequence ID" value="MCW3798036.1"/>
    <property type="molecule type" value="Genomic_DNA"/>
</dbReference>
<feature type="region of interest" description="Disordered" evidence="1">
    <location>
        <begin position="36"/>
        <end position="61"/>
    </location>
</feature>
<feature type="signal peptide" evidence="2">
    <location>
        <begin position="1"/>
        <end position="17"/>
    </location>
</feature>
<reference evidence="3 4" key="1">
    <citation type="submission" date="2022-10" db="EMBL/GenBank/DDBJ databases">
        <title>Sphingomonas sp.</title>
        <authorList>
            <person name="Jin C."/>
        </authorList>
    </citation>
    <scope>NUCLEOTIDE SEQUENCE [LARGE SCALE GENOMIC DNA]</scope>
    <source>
        <strain evidence="3 4">BN140010</strain>
    </source>
</reference>
<accession>A0ABT3JG22</accession>
<gene>
    <name evidence="3" type="ORF">OMW55_09495</name>
</gene>
<name>A0ABT3JG22_9SPHN</name>
<organism evidence="3 4">
    <name type="scientific">Sphingomonas arvum</name>
    <dbReference type="NCBI Taxonomy" id="2992113"/>
    <lineage>
        <taxon>Bacteria</taxon>
        <taxon>Pseudomonadati</taxon>
        <taxon>Pseudomonadota</taxon>
        <taxon>Alphaproteobacteria</taxon>
        <taxon>Sphingomonadales</taxon>
        <taxon>Sphingomonadaceae</taxon>
        <taxon>Sphingomonas</taxon>
    </lineage>
</organism>
<comment type="caution">
    <text evidence="3">The sequence shown here is derived from an EMBL/GenBank/DDBJ whole genome shotgun (WGS) entry which is preliminary data.</text>
</comment>
<evidence type="ECO:0000313" key="3">
    <source>
        <dbReference type="EMBL" id="MCW3798036.1"/>
    </source>
</evidence>
<evidence type="ECO:0000313" key="4">
    <source>
        <dbReference type="Proteomes" id="UP001526246"/>
    </source>
</evidence>
<keyword evidence="4" id="KW-1185">Reference proteome</keyword>
<evidence type="ECO:0000256" key="1">
    <source>
        <dbReference type="SAM" id="MobiDB-lite"/>
    </source>
</evidence>
<dbReference type="RefSeq" id="WP_264882684.1">
    <property type="nucleotide sequence ID" value="NZ_JAPDOB010000002.1"/>
</dbReference>
<evidence type="ECO:0000256" key="2">
    <source>
        <dbReference type="SAM" id="SignalP"/>
    </source>
</evidence>
<feature type="chain" id="PRO_5047294222" evidence="2">
    <location>
        <begin position="18"/>
        <end position="61"/>
    </location>
</feature>
<dbReference type="Proteomes" id="UP001526246">
    <property type="component" value="Unassembled WGS sequence"/>
</dbReference>
<proteinExistence type="predicted"/>
<sequence length="61" mass="6186">MKLTFLALPLVLLPALAGATPGLEIELAMVSDCRDRGDPPSDAGAAVQGSFSARGPRGSYG</sequence>
<protein>
    <submittedName>
        <fullName evidence="3">Uncharacterized protein</fullName>
    </submittedName>
</protein>
<keyword evidence="2" id="KW-0732">Signal</keyword>